<dbReference type="FunCoup" id="A0A1X2HA78">
    <property type="interactions" value="252"/>
</dbReference>
<feature type="compositionally biased region" description="Polar residues" evidence="1">
    <location>
        <begin position="58"/>
        <end position="67"/>
    </location>
</feature>
<evidence type="ECO:0000256" key="1">
    <source>
        <dbReference type="SAM" id="MobiDB-lite"/>
    </source>
</evidence>
<dbReference type="OMA" id="WPPQLKE"/>
<feature type="region of interest" description="Disordered" evidence="1">
    <location>
        <begin position="1"/>
        <end position="102"/>
    </location>
</feature>
<dbReference type="PANTHER" id="PTHR12436:SF4">
    <property type="entry name" value="LEUKOCYTE RECEPTOR CLUSTER MEMBER 8"/>
    <property type="match status" value="1"/>
</dbReference>
<feature type="compositionally biased region" description="Pro residues" evidence="1">
    <location>
        <begin position="18"/>
        <end position="49"/>
    </location>
</feature>
<evidence type="ECO:0000313" key="4">
    <source>
        <dbReference type="Proteomes" id="UP000242180"/>
    </source>
</evidence>
<organism evidence="3 4">
    <name type="scientific">Syncephalastrum racemosum</name>
    <name type="common">Filamentous fungus</name>
    <dbReference type="NCBI Taxonomy" id="13706"/>
    <lineage>
        <taxon>Eukaryota</taxon>
        <taxon>Fungi</taxon>
        <taxon>Fungi incertae sedis</taxon>
        <taxon>Mucoromycota</taxon>
        <taxon>Mucoromycotina</taxon>
        <taxon>Mucoromycetes</taxon>
        <taxon>Mucorales</taxon>
        <taxon>Syncephalastraceae</taxon>
        <taxon>Syncephalastrum</taxon>
    </lineage>
</organism>
<name>A0A1X2HA78_SYNRA</name>
<reference evidence="3 4" key="1">
    <citation type="submission" date="2016-07" db="EMBL/GenBank/DDBJ databases">
        <title>Pervasive Adenine N6-methylation of Active Genes in Fungi.</title>
        <authorList>
            <consortium name="DOE Joint Genome Institute"/>
            <person name="Mondo S.J."/>
            <person name="Dannebaum R.O."/>
            <person name="Kuo R.C."/>
            <person name="Labutti K."/>
            <person name="Haridas S."/>
            <person name="Kuo A."/>
            <person name="Salamov A."/>
            <person name="Ahrendt S.R."/>
            <person name="Lipzen A."/>
            <person name="Sullivan W."/>
            <person name="Andreopoulos W.B."/>
            <person name="Clum A."/>
            <person name="Lindquist E."/>
            <person name="Daum C."/>
            <person name="Ramamoorthy G.K."/>
            <person name="Gryganskyi A."/>
            <person name="Culley D."/>
            <person name="Magnuson J.K."/>
            <person name="James T.Y."/>
            <person name="O'Malley M.A."/>
            <person name="Stajich J.E."/>
            <person name="Spatafora J.W."/>
            <person name="Visel A."/>
            <person name="Grigoriev I.V."/>
        </authorList>
    </citation>
    <scope>NUCLEOTIDE SEQUENCE [LARGE SCALE GENOMIC DNA]</scope>
    <source>
        <strain evidence="3 4">NRRL 2496</strain>
    </source>
</reference>
<dbReference type="PROSITE" id="PS50250">
    <property type="entry name" value="PCI"/>
    <property type="match status" value="1"/>
</dbReference>
<evidence type="ECO:0000259" key="2">
    <source>
        <dbReference type="PROSITE" id="PS50250"/>
    </source>
</evidence>
<keyword evidence="4" id="KW-1185">Reference proteome</keyword>
<feature type="domain" description="PCI" evidence="2">
    <location>
        <begin position="297"/>
        <end position="461"/>
    </location>
</feature>
<proteinExistence type="predicted"/>
<dbReference type="GO" id="GO:0005634">
    <property type="term" value="C:nucleus"/>
    <property type="evidence" value="ECO:0007669"/>
    <property type="project" value="TreeGrafter"/>
</dbReference>
<dbReference type="Gene3D" id="1.25.40.990">
    <property type="match status" value="1"/>
</dbReference>
<gene>
    <name evidence="3" type="ORF">BCR43DRAFT_531505</name>
</gene>
<dbReference type="Pfam" id="PF03399">
    <property type="entry name" value="SAC3_GANP"/>
    <property type="match status" value="2"/>
</dbReference>
<dbReference type="InParanoid" id="A0A1X2HA78"/>
<dbReference type="InterPro" id="IPR045107">
    <property type="entry name" value="SAC3/GANP/THP3"/>
</dbReference>
<dbReference type="InterPro" id="IPR005062">
    <property type="entry name" value="SAC3/GANP/THP3_conserved"/>
</dbReference>
<dbReference type="PANTHER" id="PTHR12436">
    <property type="entry name" value="80 KDA MCM3-ASSOCIATED PROTEIN"/>
    <property type="match status" value="1"/>
</dbReference>
<accession>A0A1X2HA78</accession>
<dbReference type="EMBL" id="MCGN01000006">
    <property type="protein sequence ID" value="ORY95548.1"/>
    <property type="molecule type" value="Genomic_DNA"/>
</dbReference>
<dbReference type="AlphaFoldDB" id="A0A1X2HA78"/>
<dbReference type="OrthoDB" id="199574at2759"/>
<comment type="caution">
    <text evidence="3">The sequence shown here is derived from an EMBL/GenBank/DDBJ whole genome shotgun (WGS) entry which is preliminary data.</text>
</comment>
<dbReference type="Proteomes" id="UP000242180">
    <property type="component" value="Unassembled WGS sequence"/>
</dbReference>
<dbReference type="InterPro" id="IPR000717">
    <property type="entry name" value="PCI_dom"/>
</dbReference>
<feature type="region of interest" description="Disordered" evidence="1">
    <location>
        <begin position="170"/>
        <end position="204"/>
    </location>
</feature>
<sequence length="472" mass="53726">MDIAADFTFSKSSTSAYRPPPPAPSSAAPAPPPPSGVNGKPQPPPPPPVTSTSPHTAQTSTSPSPSYSARPHAPQPQPKQPQPPPSSKPTTAAPTSEDWPPSLQQYVKEVFDNCPPEGRDQAQLELRDIIIEKHRAGVLMTTDWSEMDLPSVCHPRKKFKKHKKMFHAVKPVPPTPEEREKRKLRARRFQDQREESPTPPMVHRMDQDKTIVGTCTQLEKNYLRLTSAPDPSTVRPLHVLKETLELLKEKWSSESNYTYICDQFKSMRQDLTVQRIRDDFTVRVYEIHARIALEKGDLGEYNQCQTQLKELYALGIQGQSTEFAAYRILYFLHTQNWSDINACMVELTEEQRQSDEVQHALQVRSALATSNYHRFFKLYHAAPNMGGFLMDQFIERERVRALIILCKAFRPTLPIAFIQPELDFVTEEEISKFLKKHQADCVQDGNLDCKVAFARLSESARKYKKVDIKGQL</sequence>
<feature type="compositionally biased region" description="Pro residues" evidence="1">
    <location>
        <begin position="73"/>
        <end position="87"/>
    </location>
</feature>
<evidence type="ECO:0000313" key="3">
    <source>
        <dbReference type="EMBL" id="ORY95548.1"/>
    </source>
</evidence>
<dbReference type="STRING" id="13706.A0A1X2HA78"/>
<protein>
    <submittedName>
        <fullName evidence="3">SAC3/GANP/Nin1/mts3/eIF-3 p25 family-domain-containing protein</fullName>
    </submittedName>
</protein>